<accession>A0A0H3XM86</accession>
<dbReference type="AlphaFoldDB" id="A0A0H3XM86"/>
<keyword evidence="3" id="KW-1185">Reference proteome</keyword>
<evidence type="ECO:0000313" key="2">
    <source>
        <dbReference type="EMBL" id="AKM54002.1"/>
    </source>
</evidence>
<reference evidence="3" key="2">
    <citation type="submission" date="2015-06" db="EMBL/GenBank/DDBJ databases">
        <title>Complete genome sequence of Spiroplasma eriocheiris TDA-040725-5 (DSM 21848).</title>
        <authorList>
            <person name="Lo W.-S."/>
            <person name="Kuo C.-H."/>
        </authorList>
    </citation>
    <scope>NUCLEOTIDE SEQUENCE [LARGE SCALE GENOMIC DNA]</scope>
    <source>
        <strain evidence="3">TDA-040725-5</strain>
    </source>
</reference>
<dbReference type="Proteomes" id="UP000035661">
    <property type="component" value="Chromosome"/>
</dbReference>
<keyword evidence="1" id="KW-0472">Membrane</keyword>
<protein>
    <submittedName>
        <fullName evidence="2">Uncharacterized protein</fullName>
    </submittedName>
</protein>
<sequence>MKRRKTTTVWELKNKRFRNYVGFFQSLTYLFSPNNFITYLTI</sequence>
<gene>
    <name evidence="2" type="ORF">SERIO_v1c04230</name>
</gene>
<dbReference type="RefSeq" id="WP_257787437.1">
    <property type="nucleotide sequence ID" value="NZ_CP011856.1"/>
</dbReference>
<dbReference type="EMBL" id="CP011856">
    <property type="protein sequence ID" value="AKM54002.1"/>
    <property type="molecule type" value="Genomic_DNA"/>
</dbReference>
<keyword evidence="1" id="KW-0812">Transmembrane</keyword>
<dbReference type="KEGG" id="seri:SERIO_v1c04230"/>
<dbReference type="PATRIC" id="fig|743698.3.peg.424"/>
<keyword evidence="1" id="KW-1133">Transmembrane helix</keyword>
<evidence type="ECO:0000256" key="1">
    <source>
        <dbReference type="SAM" id="Phobius"/>
    </source>
</evidence>
<feature type="transmembrane region" description="Helical" evidence="1">
    <location>
        <begin position="20"/>
        <end position="40"/>
    </location>
</feature>
<proteinExistence type="predicted"/>
<organism evidence="2 3">
    <name type="scientific">Spiroplasma eriocheiris</name>
    <dbReference type="NCBI Taxonomy" id="315358"/>
    <lineage>
        <taxon>Bacteria</taxon>
        <taxon>Bacillati</taxon>
        <taxon>Mycoplasmatota</taxon>
        <taxon>Mollicutes</taxon>
        <taxon>Entomoplasmatales</taxon>
        <taxon>Spiroplasmataceae</taxon>
        <taxon>Spiroplasma</taxon>
    </lineage>
</organism>
<dbReference type="STRING" id="315358.SERIO_v1c04230"/>
<evidence type="ECO:0000313" key="3">
    <source>
        <dbReference type="Proteomes" id="UP000035661"/>
    </source>
</evidence>
<name>A0A0H3XM86_9MOLU</name>
<reference evidence="2 3" key="1">
    <citation type="journal article" date="2015" name="Genome Biol. Evol.">
        <title>Found and Lost: The Fates of Horizontally Acquired Genes in Arthropod-Symbiotic Spiroplasma.</title>
        <authorList>
            <person name="Lo W.S."/>
            <person name="Gasparich G.E."/>
            <person name="Kuo C.H."/>
        </authorList>
    </citation>
    <scope>NUCLEOTIDE SEQUENCE [LARGE SCALE GENOMIC DNA]</scope>
    <source>
        <strain evidence="3">TDA-040725-5</strain>
    </source>
</reference>